<gene>
    <name evidence="1" type="ORF">KI387_026192</name>
</gene>
<protein>
    <submittedName>
        <fullName evidence="1">Uncharacterized protein</fullName>
    </submittedName>
</protein>
<dbReference type="Proteomes" id="UP000824469">
    <property type="component" value="Unassembled WGS sequence"/>
</dbReference>
<organism evidence="1 2">
    <name type="scientific">Taxus chinensis</name>
    <name type="common">Chinese yew</name>
    <name type="synonym">Taxus wallichiana var. chinensis</name>
    <dbReference type="NCBI Taxonomy" id="29808"/>
    <lineage>
        <taxon>Eukaryota</taxon>
        <taxon>Viridiplantae</taxon>
        <taxon>Streptophyta</taxon>
        <taxon>Embryophyta</taxon>
        <taxon>Tracheophyta</taxon>
        <taxon>Spermatophyta</taxon>
        <taxon>Pinopsida</taxon>
        <taxon>Pinidae</taxon>
        <taxon>Conifers II</taxon>
        <taxon>Cupressales</taxon>
        <taxon>Taxaceae</taxon>
        <taxon>Taxus</taxon>
    </lineage>
</organism>
<feature type="non-terminal residue" evidence="1">
    <location>
        <position position="1"/>
    </location>
</feature>
<dbReference type="EMBL" id="JAHRHJ020000006">
    <property type="protein sequence ID" value="KAH9311157.1"/>
    <property type="molecule type" value="Genomic_DNA"/>
</dbReference>
<dbReference type="AlphaFoldDB" id="A0AA38FVA6"/>
<evidence type="ECO:0000313" key="1">
    <source>
        <dbReference type="EMBL" id="KAH9311157.1"/>
    </source>
</evidence>
<proteinExistence type="predicted"/>
<feature type="non-terminal residue" evidence="1">
    <location>
        <position position="137"/>
    </location>
</feature>
<reference evidence="1 2" key="1">
    <citation type="journal article" date="2021" name="Nat. Plants">
        <title>The Taxus genome provides insights into paclitaxel biosynthesis.</title>
        <authorList>
            <person name="Xiong X."/>
            <person name="Gou J."/>
            <person name="Liao Q."/>
            <person name="Li Y."/>
            <person name="Zhou Q."/>
            <person name="Bi G."/>
            <person name="Li C."/>
            <person name="Du R."/>
            <person name="Wang X."/>
            <person name="Sun T."/>
            <person name="Guo L."/>
            <person name="Liang H."/>
            <person name="Lu P."/>
            <person name="Wu Y."/>
            <person name="Zhang Z."/>
            <person name="Ro D.K."/>
            <person name="Shang Y."/>
            <person name="Huang S."/>
            <person name="Yan J."/>
        </authorList>
    </citation>
    <scope>NUCLEOTIDE SEQUENCE [LARGE SCALE GENOMIC DNA]</scope>
    <source>
        <strain evidence="1">Ta-2019</strain>
    </source>
</reference>
<keyword evidence="2" id="KW-1185">Reference proteome</keyword>
<accession>A0AA38FVA6</accession>
<comment type="caution">
    <text evidence="1">The sequence shown here is derived from an EMBL/GenBank/DDBJ whole genome shotgun (WGS) entry which is preliminary data.</text>
</comment>
<name>A0AA38FVA6_TAXCH</name>
<sequence>IKGGRPRLSRRLKRLHSRVRELRQSFQRFVPLNIPKKANYKARSLARQGQHNHRVDRSDHFEAIIAAACNTTASAEAFLFSQIHTGSHRVRHVLSVMKKTMHHAAYGPMADGLAHRIESELNIDPGEYSLSNLLACS</sequence>
<evidence type="ECO:0000313" key="2">
    <source>
        <dbReference type="Proteomes" id="UP000824469"/>
    </source>
</evidence>